<dbReference type="AlphaFoldDB" id="A0A1B4V6P8"/>
<sequence length="106" mass="12410">MLEQALISFFEQAARRNETLLNKLRQEPRFTVEPGRWCFTLPDLHSFLQEQDAEFRSLDYRRFRKALFNSPINETAKSCGAEITIVDNQGKVDRSRYALVWKAGVK</sequence>
<dbReference type="KEGG" id="sva:SVA_2671"/>
<proteinExistence type="predicted"/>
<dbReference type="EMBL" id="AP014936">
    <property type="protein sequence ID" value="BAU49219.1"/>
    <property type="molecule type" value="Genomic_DNA"/>
</dbReference>
<protein>
    <submittedName>
        <fullName evidence="1">Uncharacterized protein</fullName>
    </submittedName>
</protein>
<evidence type="ECO:0000313" key="2">
    <source>
        <dbReference type="Proteomes" id="UP000218899"/>
    </source>
</evidence>
<gene>
    <name evidence="1" type="ORF">SVA_2671</name>
</gene>
<dbReference type="RefSeq" id="WP_096461658.1">
    <property type="nucleotide sequence ID" value="NZ_AP014936.1"/>
</dbReference>
<dbReference type="Proteomes" id="UP000218899">
    <property type="component" value="Chromosome"/>
</dbReference>
<name>A0A1B4V6P8_9GAMM</name>
<evidence type="ECO:0000313" key="1">
    <source>
        <dbReference type="EMBL" id="BAU49219.1"/>
    </source>
</evidence>
<organism evidence="1 2">
    <name type="scientific">Sulfurifustis variabilis</name>
    <dbReference type="NCBI Taxonomy" id="1675686"/>
    <lineage>
        <taxon>Bacteria</taxon>
        <taxon>Pseudomonadati</taxon>
        <taxon>Pseudomonadota</taxon>
        <taxon>Gammaproteobacteria</taxon>
        <taxon>Acidiferrobacterales</taxon>
        <taxon>Acidiferrobacteraceae</taxon>
        <taxon>Sulfurifustis</taxon>
    </lineage>
</organism>
<accession>A0A1B4V6P8</accession>
<dbReference type="OrthoDB" id="7018501at2"/>
<reference evidence="1 2" key="1">
    <citation type="submission" date="2015-08" db="EMBL/GenBank/DDBJ databases">
        <title>Complete genome sequence of Sulfurifustis variabilis.</title>
        <authorList>
            <person name="Miura A."/>
            <person name="Kojima H."/>
            <person name="Fukui M."/>
        </authorList>
    </citation>
    <scope>NUCLEOTIDE SEQUENCE [LARGE SCALE GENOMIC DNA]</scope>
    <source>
        <strain evidence="2">skN76</strain>
    </source>
</reference>
<keyword evidence="2" id="KW-1185">Reference proteome</keyword>